<proteinExistence type="predicted"/>
<protein>
    <submittedName>
        <fullName evidence="1">Uncharacterized protein</fullName>
    </submittedName>
</protein>
<organism evidence="1 2">
    <name type="scientific">Candidatus Marsarchaeota G2 archaeon BE_D</name>
    <dbReference type="NCBI Taxonomy" id="1978158"/>
    <lineage>
        <taxon>Archaea</taxon>
        <taxon>Candidatus Marsarchaeota</taxon>
        <taxon>Candidatus Marsarchaeota group 2</taxon>
    </lineage>
</organism>
<sequence length="127" mass="14421">MGADALTDFDGALEARLERLDNSVVEFERYKSSHYIGVCTATYNIQVMRRLLPGMIFAVPNFRSDAKQRYTLFELVGFRPVHFGAAAITADTLPEIRKEVFEKVRYEWVKGSKAAYIQFTGTLLTTT</sequence>
<evidence type="ECO:0000313" key="1">
    <source>
        <dbReference type="EMBL" id="PSO05486.1"/>
    </source>
</evidence>
<name>A0A2R6C3Z1_9ARCH</name>
<dbReference type="EMBL" id="NEXF01000670">
    <property type="protein sequence ID" value="PSO05486.1"/>
    <property type="molecule type" value="Genomic_DNA"/>
</dbReference>
<comment type="caution">
    <text evidence="1">The sequence shown here is derived from an EMBL/GenBank/DDBJ whole genome shotgun (WGS) entry which is preliminary data.</text>
</comment>
<dbReference type="AlphaFoldDB" id="A0A2R6C3Z1"/>
<reference evidence="1 2" key="1">
    <citation type="submission" date="2017-04" db="EMBL/GenBank/DDBJ databases">
        <title>Novel microbial lineages endemic to geothermal iron-oxide mats fill important gaps in the evolutionary history of Archaea.</title>
        <authorList>
            <person name="Jay Z.J."/>
            <person name="Beam J.P."/>
            <person name="Dlakic M."/>
            <person name="Rusch D.B."/>
            <person name="Kozubal M.A."/>
            <person name="Inskeep W.P."/>
        </authorList>
    </citation>
    <scope>NUCLEOTIDE SEQUENCE [LARGE SCALE GENOMIC DNA]</scope>
    <source>
        <strain evidence="1">BE_D</strain>
    </source>
</reference>
<accession>A0A2R6C3Z1</accession>
<dbReference type="Proteomes" id="UP000242015">
    <property type="component" value="Unassembled WGS sequence"/>
</dbReference>
<evidence type="ECO:0000313" key="2">
    <source>
        <dbReference type="Proteomes" id="UP000242015"/>
    </source>
</evidence>
<gene>
    <name evidence="1" type="ORF">B9Q04_18910</name>
</gene>